<evidence type="ECO:0000256" key="2">
    <source>
        <dbReference type="SAM" id="SignalP"/>
    </source>
</evidence>
<reference evidence="3 4" key="1">
    <citation type="journal article" date="2020" name="Nature">
        <title>Six reference-quality genomes reveal evolution of bat adaptations.</title>
        <authorList>
            <person name="Jebb D."/>
            <person name="Huang Z."/>
            <person name="Pippel M."/>
            <person name="Hughes G.M."/>
            <person name="Lavrichenko K."/>
            <person name="Devanna P."/>
            <person name="Winkler S."/>
            <person name="Jermiin L.S."/>
            <person name="Skirmuntt E.C."/>
            <person name="Katzourakis A."/>
            <person name="Burkitt-Gray L."/>
            <person name="Ray D.A."/>
            <person name="Sullivan K.A.M."/>
            <person name="Roscito J.G."/>
            <person name="Kirilenko B.M."/>
            <person name="Davalos L.M."/>
            <person name="Corthals A.P."/>
            <person name="Power M.L."/>
            <person name="Jones G."/>
            <person name="Ransome R.D."/>
            <person name="Dechmann D.K.N."/>
            <person name="Locatelli A.G."/>
            <person name="Puechmaille S.J."/>
            <person name="Fedrigo O."/>
            <person name="Jarvis E.D."/>
            <person name="Hiller M."/>
            <person name="Vernes S.C."/>
            <person name="Myers E.W."/>
            <person name="Teeling E.C."/>
        </authorList>
    </citation>
    <scope>NUCLEOTIDE SEQUENCE [LARGE SCALE GENOMIC DNA]</scope>
    <source>
        <strain evidence="3">MPipKuh1</strain>
        <tissue evidence="3">Flight muscle</tissue>
    </source>
</reference>
<dbReference type="Gene3D" id="3.80.10.10">
    <property type="entry name" value="Ribonuclease Inhibitor"/>
    <property type="match status" value="1"/>
</dbReference>
<feature type="compositionally biased region" description="Basic and acidic residues" evidence="1">
    <location>
        <begin position="95"/>
        <end position="105"/>
    </location>
</feature>
<sequence>MALPVSCLLVAMLFSASCKATTFSDQTCTEKEANKTYNCENLGLREIPDTLPNTTEFLEFSFNFLPAIQNTTFCRLTNLIFLDLTSPCGQGQETHAPDGKSGVER</sequence>
<protein>
    <submittedName>
        <fullName evidence="3">CD180 molecule</fullName>
    </submittedName>
</protein>
<feature type="region of interest" description="Disordered" evidence="1">
    <location>
        <begin position="86"/>
        <end position="105"/>
    </location>
</feature>
<proteinExistence type="predicted"/>
<keyword evidence="4" id="KW-1185">Reference proteome</keyword>
<comment type="caution">
    <text evidence="3">The sequence shown here is derived from an EMBL/GenBank/DDBJ whole genome shotgun (WGS) entry which is preliminary data.</text>
</comment>
<organism evidence="3 4">
    <name type="scientific">Pipistrellus kuhlii</name>
    <name type="common">Kuhl's pipistrelle</name>
    <dbReference type="NCBI Taxonomy" id="59472"/>
    <lineage>
        <taxon>Eukaryota</taxon>
        <taxon>Metazoa</taxon>
        <taxon>Chordata</taxon>
        <taxon>Craniata</taxon>
        <taxon>Vertebrata</taxon>
        <taxon>Euteleostomi</taxon>
        <taxon>Mammalia</taxon>
        <taxon>Eutheria</taxon>
        <taxon>Laurasiatheria</taxon>
        <taxon>Chiroptera</taxon>
        <taxon>Yangochiroptera</taxon>
        <taxon>Vespertilionidae</taxon>
        <taxon>Pipistrellus</taxon>
    </lineage>
</organism>
<dbReference type="EMBL" id="JACAGB010000004">
    <property type="protein sequence ID" value="KAF6365929.1"/>
    <property type="molecule type" value="Genomic_DNA"/>
</dbReference>
<feature type="signal peptide" evidence="2">
    <location>
        <begin position="1"/>
        <end position="20"/>
    </location>
</feature>
<evidence type="ECO:0000256" key="1">
    <source>
        <dbReference type="SAM" id="MobiDB-lite"/>
    </source>
</evidence>
<gene>
    <name evidence="3" type="ORF">mPipKuh1_002375</name>
</gene>
<dbReference type="InterPro" id="IPR032675">
    <property type="entry name" value="LRR_dom_sf"/>
</dbReference>
<accession>A0A7J7YVS3</accession>
<dbReference type="Proteomes" id="UP000558488">
    <property type="component" value="Unassembled WGS sequence"/>
</dbReference>
<keyword evidence="2" id="KW-0732">Signal</keyword>
<evidence type="ECO:0000313" key="4">
    <source>
        <dbReference type="Proteomes" id="UP000558488"/>
    </source>
</evidence>
<evidence type="ECO:0000313" key="3">
    <source>
        <dbReference type="EMBL" id="KAF6365929.1"/>
    </source>
</evidence>
<dbReference type="AlphaFoldDB" id="A0A7J7YVS3"/>
<feature type="chain" id="PRO_5029807056" evidence="2">
    <location>
        <begin position="21"/>
        <end position="105"/>
    </location>
</feature>
<dbReference type="SUPFAM" id="SSF52058">
    <property type="entry name" value="L domain-like"/>
    <property type="match status" value="1"/>
</dbReference>
<name>A0A7J7YVS3_PIPKU</name>